<protein>
    <submittedName>
        <fullName evidence="1">Uncharacterized protein</fullName>
    </submittedName>
</protein>
<reference evidence="1 2" key="1">
    <citation type="submission" date="2023-12" db="EMBL/GenBank/DDBJ databases">
        <title>Genomic sequences of Capnocytophaga and Parvimonas strains.</title>
        <authorList>
            <person name="Watt R.M."/>
            <person name="Wang M."/>
            <person name="Yang T."/>
            <person name="Tong W.M."/>
        </authorList>
    </citation>
    <scope>NUCLEOTIDE SEQUENCE [LARGE SCALE GENOMIC DNA]</scope>
    <source>
        <strain evidence="1 2">CCUG 13096</strain>
    </source>
</reference>
<organism evidence="1 2">
    <name type="scientific">Capnocytophaga gingivalis</name>
    <dbReference type="NCBI Taxonomy" id="1017"/>
    <lineage>
        <taxon>Bacteria</taxon>
        <taxon>Pseudomonadati</taxon>
        <taxon>Bacteroidota</taxon>
        <taxon>Flavobacteriia</taxon>
        <taxon>Flavobacteriales</taxon>
        <taxon>Flavobacteriaceae</taxon>
        <taxon>Capnocytophaga</taxon>
    </lineage>
</organism>
<gene>
    <name evidence="1" type="ORF">VJJ08_07010</name>
</gene>
<accession>A0ABU5Z7Y6</accession>
<dbReference type="RefSeq" id="WP_323983322.1">
    <property type="nucleotide sequence ID" value="NZ_JAYKBW010000007.1"/>
</dbReference>
<sequence>MENLKKHIEELNNIIYQRVVSGDFVLKKCHLVKNSINKEYSINIDGVNLDVHYEHSVWDSEMHVFISEPDYSTVNMNFLPENVEFNQEEFINSLESQTKNGAKEAIKNNKLKKLADEKEVLLKKIEDIEFQIESLE</sequence>
<keyword evidence="2" id="KW-1185">Reference proteome</keyword>
<evidence type="ECO:0000313" key="1">
    <source>
        <dbReference type="EMBL" id="MEB3075044.1"/>
    </source>
</evidence>
<evidence type="ECO:0000313" key="2">
    <source>
        <dbReference type="Proteomes" id="UP001311730"/>
    </source>
</evidence>
<name>A0ABU5Z7Y6_9FLAO</name>
<dbReference type="Proteomes" id="UP001311730">
    <property type="component" value="Unassembled WGS sequence"/>
</dbReference>
<comment type="caution">
    <text evidence="1">The sequence shown here is derived from an EMBL/GenBank/DDBJ whole genome shotgun (WGS) entry which is preliminary data.</text>
</comment>
<proteinExistence type="predicted"/>
<dbReference type="EMBL" id="JAYKBW010000007">
    <property type="protein sequence ID" value="MEB3075044.1"/>
    <property type="molecule type" value="Genomic_DNA"/>
</dbReference>